<gene>
    <name evidence="1" type="ORF">SAMN05216195_10379</name>
</gene>
<dbReference type="InterPro" id="IPR011856">
    <property type="entry name" value="tRNA_endonuc-like_dom_sf"/>
</dbReference>
<dbReference type="Proteomes" id="UP000199028">
    <property type="component" value="Unassembled WGS sequence"/>
</dbReference>
<name>A0A1H9IZM2_9PSEU</name>
<proteinExistence type="predicted"/>
<evidence type="ECO:0000313" key="1">
    <source>
        <dbReference type="EMBL" id="SEQ80043.1"/>
    </source>
</evidence>
<sequence>MDEEPSPAGRMGKAAEHLVAATCILASRGKLNVATPLVDDEGIDLLFNGVGTEAILAVQVKARMSTSKRLKSDTFMAFVGTRTFRPRPALDLLFVAIDVDRGAIISAWLVPSVNFAESATESITQGRFRFYASLKDGGRDRWLAYRLAPEELAPRLMARLRELDGHTTDRKN</sequence>
<dbReference type="Gene3D" id="3.40.1350.10">
    <property type="match status" value="1"/>
</dbReference>
<organism evidence="1 2">
    <name type="scientific">Lentzea flaviverrucosa</name>
    <dbReference type="NCBI Taxonomy" id="200379"/>
    <lineage>
        <taxon>Bacteria</taxon>
        <taxon>Bacillati</taxon>
        <taxon>Actinomycetota</taxon>
        <taxon>Actinomycetes</taxon>
        <taxon>Pseudonocardiales</taxon>
        <taxon>Pseudonocardiaceae</taxon>
        <taxon>Lentzea</taxon>
    </lineage>
</organism>
<dbReference type="GO" id="GO:0003676">
    <property type="term" value="F:nucleic acid binding"/>
    <property type="evidence" value="ECO:0007669"/>
    <property type="project" value="InterPro"/>
</dbReference>
<accession>A0A1H9IZM2</accession>
<dbReference type="AlphaFoldDB" id="A0A1H9IZM2"/>
<dbReference type="RefSeq" id="WP_090064677.1">
    <property type="nucleotide sequence ID" value="NZ_FOFT01000003.1"/>
</dbReference>
<keyword evidence="2" id="KW-1185">Reference proteome</keyword>
<dbReference type="OrthoDB" id="4178446at2"/>
<protein>
    <recommendedName>
        <fullName evidence="3">DUF4365 domain-containing protein</fullName>
    </recommendedName>
</protein>
<reference evidence="2" key="1">
    <citation type="submission" date="2016-10" db="EMBL/GenBank/DDBJ databases">
        <authorList>
            <person name="Varghese N."/>
            <person name="Submissions S."/>
        </authorList>
    </citation>
    <scope>NUCLEOTIDE SEQUENCE [LARGE SCALE GENOMIC DNA]</scope>
    <source>
        <strain evidence="2">CGMCC 4.578</strain>
    </source>
</reference>
<evidence type="ECO:0008006" key="3">
    <source>
        <dbReference type="Google" id="ProtNLM"/>
    </source>
</evidence>
<dbReference type="EMBL" id="FOFT01000003">
    <property type="protein sequence ID" value="SEQ80043.1"/>
    <property type="molecule type" value="Genomic_DNA"/>
</dbReference>
<evidence type="ECO:0000313" key="2">
    <source>
        <dbReference type="Proteomes" id="UP000199028"/>
    </source>
</evidence>